<keyword evidence="1" id="KW-0812">Transmembrane</keyword>
<protein>
    <recommendedName>
        <fullName evidence="4">DUF2975 domain-containing protein</fullName>
    </recommendedName>
</protein>
<name>A0A7X2IRH2_9BURK</name>
<gene>
    <name evidence="2" type="ORF">GJ700_23020</name>
</gene>
<feature type="transmembrane region" description="Helical" evidence="1">
    <location>
        <begin position="66"/>
        <end position="85"/>
    </location>
</feature>
<evidence type="ECO:0000256" key="1">
    <source>
        <dbReference type="SAM" id="Phobius"/>
    </source>
</evidence>
<accession>A0A7X2IRH2</accession>
<keyword evidence="1" id="KW-1133">Transmembrane helix</keyword>
<reference evidence="2 3" key="1">
    <citation type="submission" date="2019-11" db="EMBL/GenBank/DDBJ databases">
        <title>Novel species isolated from a subtropical stream in China.</title>
        <authorList>
            <person name="Lu H."/>
        </authorList>
    </citation>
    <scope>NUCLEOTIDE SEQUENCE [LARGE SCALE GENOMIC DNA]</scope>
    <source>
        <strain evidence="2 3">FT92W</strain>
    </source>
</reference>
<keyword evidence="3" id="KW-1185">Reference proteome</keyword>
<feature type="transmembrane region" description="Helical" evidence="1">
    <location>
        <begin position="42"/>
        <end position="60"/>
    </location>
</feature>
<comment type="caution">
    <text evidence="2">The sequence shown here is derived from an EMBL/GenBank/DDBJ whole genome shotgun (WGS) entry which is preliminary data.</text>
</comment>
<sequence length="190" mass="21486">MNEQDVKNMWRSTPATGGEALPEAELVKRANRFQRRIARRNFLEYAAALLVCAGFVHYLWAFPDPLMRAGSVLTIIGTLVVVWQLHRRASSRPLPSVASALPSRDFHRAELVRQRDALRAVWLWYVAPLVPGMVVFRWGVNTNPDPSLPFARGWAADGVICCVMLTVILLNLYGAHKLQRQIDQLDQINT</sequence>
<evidence type="ECO:0000313" key="2">
    <source>
        <dbReference type="EMBL" id="MRV74585.1"/>
    </source>
</evidence>
<evidence type="ECO:0000313" key="3">
    <source>
        <dbReference type="Proteomes" id="UP000446768"/>
    </source>
</evidence>
<feature type="transmembrane region" description="Helical" evidence="1">
    <location>
        <begin position="152"/>
        <end position="173"/>
    </location>
</feature>
<proteinExistence type="predicted"/>
<feature type="transmembrane region" description="Helical" evidence="1">
    <location>
        <begin position="121"/>
        <end position="140"/>
    </location>
</feature>
<keyword evidence="1" id="KW-0472">Membrane</keyword>
<organism evidence="2 3">
    <name type="scientific">Pseudoduganella rivuli</name>
    <dbReference type="NCBI Taxonomy" id="2666085"/>
    <lineage>
        <taxon>Bacteria</taxon>
        <taxon>Pseudomonadati</taxon>
        <taxon>Pseudomonadota</taxon>
        <taxon>Betaproteobacteria</taxon>
        <taxon>Burkholderiales</taxon>
        <taxon>Oxalobacteraceae</taxon>
        <taxon>Telluria group</taxon>
        <taxon>Pseudoduganella</taxon>
    </lineage>
</organism>
<dbReference type="Proteomes" id="UP000446768">
    <property type="component" value="Unassembled WGS sequence"/>
</dbReference>
<dbReference type="RefSeq" id="WP_154378290.1">
    <property type="nucleotide sequence ID" value="NZ_WKJJ01000015.1"/>
</dbReference>
<evidence type="ECO:0008006" key="4">
    <source>
        <dbReference type="Google" id="ProtNLM"/>
    </source>
</evidence>
<dbReference type="EMBL" id="WKJJ01000015">
    <property type="protein sequence ID" value="MRV74585.1"/>
    <property type="molecule type" value="Genomic_DNA"/>
</dbReference>
<dbReference type="AlphaFoldDB" id="A0A7X2IRH2"/>